<feature type="compositionally biased region" description="Acidic residues" evidence="2">
    <location>
        <begin position="26"/>
        <end position="40"/>
    </location>
</feature>
<evidence type="ECO:0000256" key="1">
    <source>
        <dbReference type="SAM" id="Coils"/>
    </source>
</evidence>
<feature type="compositionally biased region" description="Low complexity" evidence="2">
    <location>
        <begin position="288"/>
        <end position="297"/>
    </location>
</feature>
<accession>A0A015J903</accession>
<evidence type="ECO:0000313" key="3">
    <source>
        <dbReference type="EMBL" id="EXX66032.1"/>
    </source>
</evidence>
<dbReference type="Proteomes" id="UP000022910">
    <property type="component" value="Unassembled WGS sequence"/>
</dbReference>
<feature type="compositionally biased region" description="Basic and acidic residues" evidence="2">
    <location>
        <begin position="1"/>
        <end position="25"/>
    </location>
</feature>
<feature type="compositionally biased region" description="Basic and acidic residues" evidence="2">
    <location>
        <begin position="327"/>
        <end position="337"/>
    </location>
</feature>
<feature type="region of interest" description="Disordered" evidence="2">
    <location>
        <begin position="1"/>
        <end position="144"/>
    </location>
</feature>
<comment type="caution">
    <text evidence="3">The sequence shown here is derived from an EMBL/GenBank/DDBJ whole genome shotgun (WGS) entry which is preliminary data.</text>
</comment>
<dbReference type="SMR" id="A0A015J903"/>
<proteinExistence type="predicted"/>
<reference evidence="3 4" key="1">
    <citation type="submission" date="2014-02" db="EMBL/GenBank/DDBJ databases">
        <title>Single nucleus genome sequencing reveals high similarity among nuclei of an endomycorrhizal fungus.</title>
        <authorList>
            <person name="Lin K."/>
            <person name="Geurts R."/>
            <person name="Zhang Z."/>
            <person name="Limpens E."/>
            <person name="Saunders D.G."/>
            <person name="Mu D."/>
            <person name="Pang E."/>
            <person name="Cao H."/>
            <person name="Cha H."/>
            <person name="Lin T."/>
            <person name="Zhou Q."/>
            <person name="Shang Y."/>
            <person name="Li Y."/>
            <person name="Ivanov S."/>
            <person name="Sharma T."/>
            <person name="Velzen R.V."/>
            <person name="Ruijter N.D."/>
            <person name="Aanen D.K."/>
            <person name="Win J."/>
            <person name="Kamoun S."/>
            <person name="Bisseling T."/>
            <person name="Huang S."/>
        </authorList>
    </citation>
    <scope>NUCLEOTIDE SEQUENCE [LARGE SCALE GENOMIC DNA]</scope>
    <source>
        <strain evidence="4">DAOM197198w</strain>
    </source>
</reference>
<feature type="coiled-coil region" evidence="1">
    <location>
        <begin position="161"/>
        <end position="213"/>
    </location>
</feature>
<feature type="region of interest" description="Disordered" evidence="2">
    <location>
        <begin position="240"/>
        <end position="270"/>
    </location>
</feature>
<feature type="region of interest" description="Disordered" evidence="2">
    <location>
        <begin position="287"/>
        <end position="337"/>
    </location>
</feature>
<dbReference type="EMBL" id="JEMT01019812">
    <property type="protein sequence ID" value="EXX66032.1"/>
    <property type="molecule type" value="Genomic_DNA"/>
</dbReference>
<protein>
    <submittedName>
        <fullName evidence="3">Uncharacterized protein</fullName>
    </submittedName>
</protein>
<feature type="compositionally biased region" description="Polar residues" evidence="2">
    <location>
        <begin position="61"/>
        <end position="79"/>
    </location>
</feature>
<feature type="compositionally biased region" description="Basic and acidic residues" evidence="2">
    <location>
        <begin position="246"/>
        <end position="258"/>
    </location>
</feature>
<feature type="compositionally biased region" description="Acidic residues" evidence="2">
    <location>
        <begin position="298"/>
        <end position="320"/>
    </location>
</feature>
<keyword evidence="1" id="KW-0175">Coiled coil</keyword>
<evidence type="ECO:0000256" key="2">
    <source>
        <dbReference type="SAM" id="MobiDB-lite"/>
    </source>
</evidence>
<sequence>MVDWLDAHFSERSDSSDEEFVFHEEDAVEDTSDSSEEESSVDQSSVANQNTPQHTYGHHTVNGNSAATNRYASPIQVNGNGNGHGLDENGYTNGKVGANRQHPHLYSPYGRISPRRSNGERVDDDEFIHDGSGSFFPYSDQPPNRPFRELGVPFEIFSDTFNQFHDEQETMLKELKETEQEMLQMNAQLEEEIEVVKEDCNDLKADYRDICEENKQIREYIEDMHSFLIPYFNNIVGADDNDEDNEGVKDMEIDKNNADEDNEEKDDDVDLEFDEVTLGPFLIELFRQQQQQQQQQEVEQEEQGDEQDQQEEEKQEESENQQEQQGEQEKQRDQIRQ</sequence>
<dbReference type="AlphaFoldDB" id="A0A015J903"/>
<evidence type="ECO:0000313" key="4">
    <source>
        <dbReference type="Proteomes" id="UP000022910"/>
    </source>
</evidence>
<organism evidence="3 4">
    <name type="scientific">Rhizophagus irregularis (strain DAOM 197198w)</name>
    <name type="common">Glomus intraradices</name>
    <dbReference type="NCBI Taxonomy" id="1432141"/>
    <lineage>
        <taxon>Eukaryota</taxon>
        <taxon>Fungi</taxon>
        <taxon>Fungi incertae sedis</taxon>
        <taxon>Mucoromycota</taxon>
        <taxon>Glomeromycotina</taxon>
        <taxon>Glomeromycetes</taxon>
        <taxon>Glomerales</taxon>
        <taxon>Glomeraceae</taxon>
        <taxon>Rhizophagus</taxon>
    </lineage>
</organism>
<keyword evidence="4" id="KW-1185">Reference proteome</keyword>
<gene>
    <name evidence="3" type="ORF">RirG_127680</name>
</gene>
<name>A0A015J903_RHIIW</name>
<feature type="compositionally biased region" description="Acidic residues" evidence="2">
    <location>
        <begin position="259"/>
        <end position="270"/>
    </location>
</feature>
<dbReference type="OrthoDB" id="2382589at2759"/>
<dbReference type="HOGENOM" id="CLU_824246_0_0_1"/>